<protein>
    <submittedName>
        <fullName evidence="1">Uncharacterized protein</fullName>
    </submittedName>
</protein>
<reference evidence="2" key="1">
    <citation type="submission" date="2016-10" db="EMBL/GenBank/DDBJ databases">
        <authorList>
            <person name="Varghese N."/>
            <person name="Submissions S."/>
        </authorList>
    </citation>
    <scope>NUCLEOTIDE SEQUENCE [LARGE SCALE GENOMIC DNA]</scope>
    <source>
        <strain evidence="2">DSM 17465</strain>
    </source>
</reference>
<dbReference type="AlphaFoldDB" id="A0A1I7DV64"/>
<keyword evidence="2" id="KW-1185">Reference proteome</keyword>
<name>A0A1I7DV64_9HYPH</name>
<organism evidence="1 2">
    <name type="scientific">Pseudovibrio denitrificans</name>
    <dbReference type="NCBI Taxonomy" id="258256"/>
    <lineage>
        <taxon>Bacteria</taxon>
        <taxon>Pseudomonadati</taxon>
        <taxon>Pseudomonadota</taxon>
        <taxon>Alphaproteobacteria</taxon>
        <taxon>Hyphomicrobiales</taxon>
        <taxon>Stappiaceae</taxon>
        <taxon>Pseudovibrio</taxon>
    </lineage>
</organism>
<accession>A0A1I7DV64</accession>
<evidence type="ECO:0000313" key="1">
    <source>
        <dbReference type="EMBL" id="SFU15559.1"/>
    </source>
</evidence>
<evidence type="ECO:0000313" key="2">
    <source>
        <dbReference type="Proteomes" id="UP000183371"/>
    </source>
</evidence>
<proteinExistence type="predicted"/>
<sequence length="47" mass="5068">MRVGPQAVIRVFPSKVVMVLKFGVADGLSHDPERAEYAVKQLGAGRS</sequence>
<dbReference type="EMBL" id="FPBD01000011">
    <property type="protein sequence ID" value="SFU15559.1"/>
    <property type="molecule type" value="Genomic_DNA"/>
</dbReference>
<gene>
    <name evidence="1" type="ORF">SAMN05444141_11150</name>
</gene>
<dbReference type="Proteomes" id="UP000183371">
    <property type="component" value="Unassembled WGS sequence"/>
</dbReference>